<comment type="caution">
    <text evidence="3">The sequence shown here is derived from an EMBL/GenBank/DDBJ whole genome shotgun (WGS) entry which is preliminary data.</text>
</comment>
<feature type="domain" description="FAD dependent oxidoreductase" evidence="2">
    <location>
        <begin position="6"/>
        <end position="320"/>
    </location>
</feature>
<sequence>MADRSIAVVGAGIVGASMAYHLAGCGRPVTLIEAGLPGSGATSASFAWIGRSVASVVPSASLRHLALDEYRRLESELSRLSIRWSGSLSWDGFEENPGPRTEDVGALEPYLIDPLATAVHHPEDAAVDPVAATEALVDAARNRGAKVQTGTLATALEHQAGTVSGVRTTAGVVPAETVVLAAGTGTVALCSGMGLDLPVEPSPAVLVRLRAAPGLVRTIAATPSLEVRQLDDGTVLAPTAYGGEMDRAALLATARRVRDRFVASYAGASGTEILSAEIGWRPMPSDGEPIIGRPTDVQGLYITVMHSAVTLAAAAGRLAASEILTGLPVPELAGCRPDRFGSANDTGISAVHP</sequence>
<dbReference type="EC" id="1.-.-.-" evidence="3"/>
<evidence type="ECO:0000256" key="1">
    <source>
        <dbReference type="ARBA" id="ARBA00023002"/>
    </source>
</evidence>
<keyword evidence="4" id="KW-1185">Reference proteome</keyword>
<accession>A0ABW4L6M4</accession>
<name>A0ABW4L6M4_9MICO</name>
<dbReference type="EMBL" id="JBHUEE010000008">
    <property type="protein sequence ID" value="MFD1719041.1"/>
    <property type="molecule type" value="Genomic_DNA"/>
</dbReference>
<dbReference type="RefSeq" id="WP_388008542.1">
    <property type="nucleotide sequence ID" value="NZ_JBHUEE010000008.1"/>
</dbReference>
<evidence type="ECO:0000259" key="2">
    <source>
        <dbReference type="Pfam" id="PF01266"/>
    </source>
</evidence>
<evidence type="ECO:0000313" key="3">
    <source>
        <dbReference type="EMBL" id="MFD1719041.1"/>
    </source>
</evidence>
<dbReference type="Gene3D" id="3.50.50.60">
    <property type="entry name" value="FAD/NAD(P)-binding domain"/>
    <property type="match status" value="2"/>
</dbReference>
<evidence type="ECO:0000313" key="4">
    <source>
        <dbReference type="Proteomes" id="UP001597277"/>
    </source>
</evidence>
<dbReference type="Pfam" id="PF01266">
    <property type="entry name" value="DAO"/>
    <property type="match status" value="1"/>
</dbReference>
<protein>
    <submittedName>
        <fullName evidence="3">NAD(P)/FAD-dependent oxidoreductase</fullName>
        <ecNumber evidence="3">1.-.-.-</ecNumber>
    </submittedName>
</protein>
<dbReference type="Proteomes" id="UP001597277">
    <property type="component" value="Unassembled WGS sequence"/>
</dbReference>
<dbReference type="PANTHER" id="PTHR13847">
    <property type="entry name" value="SARCOSINE DEHYDROGENASE-RELATED"/>
    <property type="match status" value="1"/>
</dbReference>
<dbReference type="Gene3D" id="3.30.9.10">
    <property type="entry name" value="D-Amino Acid Oxidase, subunit A, domain 2"/>
    <property type="match status" value="1"/>
</dbReference>
<proteinExistence type="predicted"/>
<dbReference type="GO" id="GO:0016491">
    <property type="term" value="F:oxidoreductase activity"/>
    <property type="evidence" value="ECO:0007669"/>
    <property type="project" value="UniProtKB-KW"/>
</dbReference>
<dbReference type="PANTHER" id="PTHR13847:SF289">
    <property type="entry name" value="GLYCINE OXIDASE"/>
    <property type="match status" value="1"/>
</dbReference>
<dbReference type="InterPro" id="IPR036188">
    <property type="entry name" value="FAD/NAD-bd_sf"/>
</dbReference>
<gene>
    <name evidence="3" type="ORF">ACFSE6_14440</name>
</gene>
<keyword evidence="1 3" id="KW-0560">Oxidoreductase</keyword>
<organism evidence="3 4">
    <name type="scientific">Georgenia deserti</name>
    <dbReference type="NCBI Taxonomy" id="2093781"/>
    <lineage>
        <taxon>Bacteria</taxon>
        <taxon>Bacillati</taxon>
        <taxon>Actinomycetota</taxon>
        <taxon>Actinomycetes</taxon>
        <taxon>Micrococcales</taxon>
        <taxon>Bogoriellaceae</taxon>
        <taxon>Georgenia</taxon>
    </lineage>
</organism>
<dbReference type="InterPro" id="IPR006076">
    <property type="entry name" value="FAD-dep_OxRdtase"/>
</dbReference>
<reference evidence="4" key="1">
    <citation type="journal article" date="2019" name="Int. J. Syst. Evol. Microbiol.">
        <title>The Global Catalogue of Microorganisms (GCM) 10K type strain sequencing project: providing services to taxonomists for standard genome sequencing and annotation.</title>
        <authorList>
            <consortium name="The Broad Institute Genomics Platform"/>
            <consortium name="The Broad Institute Genome Sequencing Center for Infectious Disease"/>
            <person name="Wu L."/>
            <person name="Ma J."/>
        </authorList>
    </citation>
    <scope>NUCLEOTIDE SEQUENCE [LARGE SCALE GENOMIC DNA]</scope>
    <source>
        <strain evidence="4">JCM 17130</strain>
    </source>
</reference>
<dbReference type="SUPFAM" id="SSF51905">
    <property type="entry name" value="FAD/NAD(P)-binding domain"/>
    <property type="match status" value="1"/>
</dbReference>